<dbReference type="GO" id="GO:0033228">
    <property type="term" value="P:cysteine export across plasma membrane"/>
    <property type="evidence" value="ECO:0007669"/>
    <property type="project" value="TreeGrafter"/>
</dbReference>
<dbReference type="InterPro" id="IPR001123">
    <property type="entry name" value="LeuE-type"/>
</dbReference>
<name>A0A1N6GNA6_9BURK</name>
<evidence type="ECO:0000256" key="3">
    <source>
        <dbReference type="ARBA" id="ARBA00022692"/>
    </source>
</evidence>
<feature type="transmembrane region" description="Helical" evidence="6">
    <location>
        <begin position="180"/>
        <end position="197"/>
    </location>
</feature>
<feature type="transmembrane region" description="Helical" evidence="6">
    <location>
        <begin position="142"/>
        <end position="168"/>
    </location>
</feature>
<sequence length="198" mass="19728">MSALSIAPLVLFVTVATISPGGATTLATASGARFGFVRSTPLLAGIAVGLGALAAAAAAGLAGILLAAPFLQTGMKTIGSAYLLWLAIKIARSGAPVTNDGAVLPTTFIGGAGLLLLNPKAWAMALGAAASFAMLGEGPLHLAALLGGAFVLAASVSLCLWCAAGVLLARLLKTPAQWRLLNVSMAILLAVSIIPMWR</sequence>
<dbReference type="Proteomes" id="UP000184693">
    <property type="component" value="Unassembled WGS sequence"/>
</dbReference>
<organism evidence="7 8">
    <name type="scientific">Paraburkholderia phenazinium</name>
    <dbReference type="NCBI Taxonomy" id="60549"/>
    <lineage>
        <taxon>Bacteria</taxon>
        <taxon>Pseudomonadati</taxon>
        <taxon>Pseudomonadota</taxon>
        <taxon>Betaproteobacteria</taxon>
        <taxon>Burkholderiales</taxon>
        <taxon>Burkholderiaceae</taxon>
        <taxon>Paraburkholderia</taxon>
    </lineage>
</organism>
<reference evidence="7 8" key="1">
    <citation type="submission" date="2016-11" db="EMBL/GenBank/DDBJ databases">
        <authorList>
            <person name="Jaros S."/>
            <person name="Januszkiewicz K."/>
            <person name="Wedrychowicz H."/>
        </authorList>
    </citation>
    <scope>NUCLEOTIDE SEQUENCE [LARGE SCALE GENOMIC DNA]</scope>
    <source>
        <strain evidence="7 8">GAS86</strain>
    </source>
</reference>
<dbReference type="PANTHER" id="PTHR30086">
    <property type="entry name" value="ARGININE EXPORTER PROTEIN ARGO"/>
    <property type="match status" value="1"/>
</dbReference>
<proteinExistence type="predicted"/>
<accession>A0A1N6GNA6</accession>
<evidence type="ECO:0000256" key="2">
    <source>
        <dbReference type="ARBA" id="ARBA00022475"/>
    </source>
</evidence>
<keyword evidence="4 6" id="KW-1133">Transmembrane helix</keyword>
<gene>
    <name evidence="7" type="ORF">SAMN05444168_2546</name>
</gene>
<dbReference type="OrthoDB" id="9812084at2"/>
<dbReference type="AlphaFoldDB" id="A0A1N6GNA6"/>
<keyword evidence="2" id="KW-1003">Cell membrane</keyword>
<dbReference type="RefSeq" id="WP_074264558.1">
    <property type="nucleotide sequence ID" value="NZ_FSRM01000001.1"/>
</dbReference>
<feature type="transmembrane region" description="Helical" evidence="6">
    <location>
        <begin position="41"/>
        <end position="68"/>
    </location>
</feature>
<evidence type="ECO:0000256" key="5">
    <source>
        <dbReference type="ARBA" id="ARBA00023136"/>
    </source>
</evidence>
<dbReference type="Pfam" id="PF01810">
    <property type="entry name" value="LysE"/>
    <property type="match status" value="1"/>
</dbReference>
<evidence type="ECO:0000313" key="8">
    <source>
        <dbReference type="Proteomes" id="UP000184693"/>
    </source>
</evidence>
<dbReference type="PANTHER" id="PTHR30086:SF20">
    <property type="entry name" value="ARGININE EXPORTER PROTEIN ARGO-RELATED"/>
    <property type="match status" value="1"/>
</dbReference>
<dbReference type="GO" id="GO:0005886">
    <property type="term" value="C:plasma membrane"/>
    <property type="evidence" value="ECO:0007669"/>
    <property type="project" value="UniProtKB-SubCell"/>
</dbReference>
<evidence type="ECO:0000313" key="7">
    <source>
        <dbReference type="EMBL" id="SIO09030.1"/>
    </source>
</evidence>
<dbReference type="EMBL" id="FSRM01000001">
    <property type="protein sequence ID" value="SIO09030.1"/>
    <property type="molecule type" value="Genomic_DNA"/>
</dbReference>
<evidence type="ECO:0000256" key="4">
    <source>
        <dbReference type="ARBA" id="ARBA00022989"/>
    </source>
</evidence>
<protein>
    <submittedName>
        <fullName evidence="7">Threonine/homoserine/homoserine lactone efflux protein</fullName>
    </submittedName>
</protein>
<dbReference type="GO" id="GO:0015171">
    <property type="term" value="F:amino acid transmembrane transporter activity"/>
    <property type="evidence" value="ECO:0007669"/>
    <property type="project" value="TreeGrafter"/>
</dbReference>
<evidence type="ECO:0000256" key="6">
    <source>
        <dbReference type="SAM" id="Phobius"/>
    </source>
</evidence>
<feature type="transmembrane region" description="Helical" evidence="6">
    <location>
        <begin position="114"/>
        <end position="136"/>
    </location>
</feature>
<keyword evidence="3 6" id="KW-0812">Transmembrane</keyword>
<comment type="subcellular location">
    <subcellularLocation>
        <location evidence="1">Cell membrane</location>
        <topology evidence="1">Multi-pass membrane protein</topology>
    </subcellularLocation>
</comment>
<evidence type="ECO:0000256" key="1">
    <source>
        <dbReference type="ARBA" id="ARBA00004651"/>
    </source>
</evidence>
<keyword evidence="5 6" id="KW-0472">Membrane</keyword>